<keyword evidence="2" id="KW-1185">Reference proteome</keyword>
<evidence type="ECO:0000313" key="2">
    <source>
        <dbReference type="Proteomes" id="UP000095038"/>
    </source>
</evidence>
<accession>A0A1D2VPT0</accession>
<organism evidence="1 2">
    <name type="scientific">Ascoidea rubescens DSM 1968</name>
    <dbReference type="NCBI Taxonomy" id="1344418"/>
    <lineage>
        <taxon>Eukaryota</taxon>
        <taxon>Fungi</taxon>
        <taxon>Dikarya</taxon>
        <taxon>Ascomycota</taxon>
        <taxon>Saccharomycotina</taxon>
        <taxon>Saccharomycetes</taxon>
        <taxon>Ascoideaceae</taxon>
        <taxon>Ascoidea</taxon>
    </lineage>
</organism>
<evidence type="ECO:0000313" key="1">
    <source>
        <dbReference type="EMBL" id="ODV63633.1"/>
    </source>
</evidence>
<dbReference type="Proteomes" id="UP000095038">
    <property type="component" value="Unassembled WGS sequence"/>
</dbReference>
<proteinExistence type="predicted"/>
<dbReference type="GeneID" id="30965929"/>
<dbReference type="AlphaFoldDB" id="A0A1D2VPT0"/>
<gene>
    <name evidence="1" type="ORF">ASCRUDRAFT_73442</name>
</gene>
<dbReference type="RefSeq" id="XP_020049940.1">
    <property type="nucleotide sequence ID" value="XM_020192293.1"/>
</dbReference>
<protein>
    <submittedName>
        <fullName evidence="1">Uncharacterized protein</fullName>
    </submittedName>
</protein>
<reference evidence="2" key="1">
    <citation type="submission" date="2016-05" db="EMBL/GenBank/DDBJ databases">
        <title>Comparative genomics of biotechnologically important yeasts.</title>
        <authorList>
            <consortium name="DOE Joint Genome Institute"/>
            <person name="Riley R."/>
            <person name="Haridas S."/>
            <person name="Wolfe K.H."/>
            <person name="Lopes M.R."/>
            <person name="Hittinger C.T."/>
            <person name="Goker M."/>
            <person name="Salamov A."/>
            <person name="Wisecaver J."/>
            <person name="Long T.M."/>
            <person name="Aerts A.L."/>
            <person name="Barry K."/>
            <person name="Choi C."/>
            <person name="Clum A."/>
            <person name="Coughlan A.Y."/>
            <person name="Deshpande S."/>
            <person name="Douglass A.P."/>
            <person name="Hanson S.J."/>
            <person name="Klenk H.-P."/>
            <person name="Labutti K."/>
            <person name="Lapidus A."/>
            <person name="Lindquist E."/>
            <person name="Lipzen A."/>
            <person name="Meier-Kolthoff J.P."/>
            <person name="Ohm R.A."/>
            <person name="Otillar R.P."/>
            <person name="Pangilinan J."/>
            <person name="Peng Y."/>
            <person name="Rokas A."/>
            <person name="Rosa C.A."/>
            <person name="Scheuner C."/>
            <person name="Sibirny A.A."/>
            <person name="Slot J.C."/>
            <person name="Stielow J.B."/>
            <person name="Sun H."/>
            <person name="Kurtzman C.P."/>
            <person name="Blackwell M."/>
            <person name="Grigoriev I.V."/>
            <person name="Jeffries T.W."/>
        </authorList>
    </citation>
    <scope>NUCLEOTIDE SEQUENCE [LARGE SCALE GENOMIC DNA]</scope>
    <source>
        <strain evidence="2">DSM 1968</strain>
    </source>
</reference>
<name>A0A1D2VPT0_9ASCO</name>
<sequence length="65" mass="7587">MEKTLGAVEGYFVEHKLSCWFKKATERETNVNSALLPNSIHITTITAFWMLREKLGIRFWILDSN</sequence>
<dbReference type="EMBL" id="KV454475">
    <property type="protein sequence ID" value="ODV63633.1"/>
    <property type="molecule type" value="Genomic_DNA"/>
</dbReference>
<dbReference type="InParanoid" id="A0A1D2VPT0"/>